<accession>A0A0C3G6C7</accession>
<dbReference type="EMBL" id="KN832971">
    <property type="protein sequence ID" value="KIM91805.1"/>
    <property type="molecule type" value="Genomic_DNA"/>
</dbReference>
<reference evidence="1 2" key="1">
    <citation type="submission" date="2014-04" db="EMBL/GenBank/DDBJ databases">
        <authorList>
            <consortium name="DOE Joint Genome Institute"/>
            <person name="Kuo A."/>
            <person name="Tarkka M."/>
            <person name="Buscot F."/>
            <person name="Kohler A."/>
            <person name="Nagy L.G."/>
            <person name="Floudas D."/>
            <person name="Copeland A."/>
            <person name="Barry K.W."/>
            <person name="Cichocki N."/>
            <person name="Veneault-Fourrey C."/>
            <person name="LaButti K."/>
            <person name="Lindquist E.A."/>
            <person name="Lipzen A."/>
            <person name="Lundell T."/>
            <person name="Morin E."/>
            <person name="Murat C."/>
            <person name="Sun H."/>
            <person name="Tunlid A."/>
            <person name="Henrissat B."/>
            <person name="Grigoriev I.V."/>
            <person name="Hibbett D.S."/>
            <person name="Martin F."/>
            <person name="Nordberg H.P."/>
            <person name="Cantor M.N."/>
            <person name="Hua S.X."/>
        </authorList>
    </citation>
    <scope>NUCLEOTIDE SEQUENCE [LARGE SCALE GENOMIC DNA]</scope>
    <source>
        <strain evidence="1 2">F 1598</strain>
    </source>
</reference>
<dbReference type="InParanoid" id="A0A0C3G6C7"/>
<name>A0A0C3G6C7_PILCF</name>
<proteinExistence type="predicted"/>
<dbReference type="Proteomes" id="UP000054166">
    <property type="component" value="Unassembled WGS sequence"/>
</dbReference>
<dbReference type="HOGENOM" id="CLU_031314_1_0_1"/>
<keyword evidence="2" id="KW-1185">Reference proteome</keyword>
<dbReference type="STRING" id="765440.A0A0C3G6C7"/>
<organism evidence="1 2">
    <name type="scientific">Piloderma croceum (strain F 1598)</name>
    <dbReference type="NCBI Taxonomy" id="765440"/>
    <lineage>
        <taxon>Eukaryota</taxon>
        <taxon>Fungi</taxon>
        <taxon>Dikarya</taxon>
        <taxon>Basidiomycota</taxon>
        <taxon>Agaricomycotina</taxon>
        <taxon>Agaricomycetes</taxon>
        <taxon>Agaricomycetidae</taxon>
        <taxon>Atheliales</taxon>
        <taxon>Atheliaceae</taxon>
        <taxon>Piloderma</taxon>
    </lineage>
</organism>
<evidence type="ECO:0000313" key="2">
    <source>
        <dbReference type="Proteomes" id="UP000054166"/>
    </source>
</evidence>
<dbReference type="OrthoDB" id="3202607at2759"/>
<gene>
    <name evidence="1" type="ORF">PILCRDRAFT_57775</name>
</gene>
<dbReference type="AlphaFoldDB" id="A0A0C3G6C7"/>
<protein>
    <submittedName>
        <fullName evidence="1">Uncharacterized protein</fullName>
    </submittedName>
</protein>
<sequence length="102" mass="11556">FDSNPNLLCNFAKGPWPAAVFNFSPYRPWQPLSDGWCTISSLGFFDPQRGGQLILWDLGLIDLPPRLTILIPSMAIQHSNTTIQLGEMCYSFTYYTAGRLFH</sequence>
<feature type="non-terminal residue" evidence="1">
    <location>
        <position position="1"/>
    </location>
</feature>
<reference evidence="2" key="2">
    <citation type="submission" date="2015-01" db="EMBL/GenBank/DDBJ databases">
        <title>Evolutionary Origins and Diversification of the Mycorrhizal Mutualists.</title>
        <authorList>
            <consortium name="DOE Joint Genome Institute"/>
            <consortium name="Mycorrhizal Genomics Consortium"/>
            <person name="Kohler A."/>
            <person name="Kuo A."/>
            <person name="Nagy L.G."/>
            <person name="Floudas D."/>
            <person name="Copeland A."/>
            <person name="Barry K.W."/>
            <person name="Cichocki N."/>
            <person name="Veneault-Fourrey C."/>
            <person name="LaButti K."/>
            <person name="Lindquist E.A."/>
            <person name="Lipzen A."/>
            <person name="Lundell T."/>
            <person name="Morin E."/>
            <person name="Murat C."/>
            <person name="Riley R."/>
            <person name="Ohm R."/>
            <person name="Sun H."/>
            <person name="Tunlid A."/>
            <person name="Henrissat B."/>
            <person name="Grigoriev I.V."/>
            <person name="Hibbett D.S."/>
            <person name="Martin F."/>
        </authorList>
    </citation>
    <scope>NUCLEOTIDE SEQUENCE [LARGE SCALE GENOMIC DNA]</scope>
    <source>
        <strain evidence="2">F 1598</strain>
    </source>
</reference>
<evidence type="ECO:0000313" key="1">
    <source>
        <dbReference type="EMBL" id="KIM91805.1"/>
    </source>
</evidence>